<evidence type="ECO:0000256" key="2">
    <source>
        <dbReference type="ARBA" id="ARBA00022898"/>
    </source>
</evidence>
<dbReference type="PROSITE" id="PS00868">
    <property type="entry name" value="CYS_MET_METAB_PP"/>
    <property type="match status" value="1"/>
</dbReference>
<dbReference type="CDD" id="cd00614">
    <property type="entry name" value="CGS_like"/>
    <property type="match status" value="1"/>
</dbReference>
<dbReference type="Proteomes" id="UP000294200">
    <property type="component" value="Unassembled WGS sequence"/>
</dbReference>
<dbReference type="Gene3D" id="3.90.1150.10">
    <property type="entry name" value="Aspartate Aminotransferase, domain 1"/>
    <property type="match status" value="1"/>
</dbReference>
<keyword evidence="6" id="KW-1185">Reference proteome</keyword>
<dbReference type="InterPro" id="IPR015421">
    <property type="entry name" value="PyrdxlP-dep_Trfase_major"/>
</dbReference>
<evidence type="ECO:0000256" key="3">
    <source>
        <dbReference type="PIRSR" id="PIRSR001434-2"/>
    </source>
</evidence>
<keyword evidence="2 3" id="KW-0663">Pyridoxal phosphate</keyword>
<dbReference type="PIRSF" id="PIRSF001434">
    <property type="entry name" value="CGS"/>
    <property type="match status" value="1"/>
</dbReference>
<dbReference type="Gene3D" id="3.40.640.10">
    <property type="entry name" value="Type I PLP-dependent aspartate aminotransferase-like (Major domain)"/>
    <property type="match status" value="1"/>
</dbReference>
<reference evidence="5 6" key="1">
    <citation type="submission" date="2017-02" db="EMBL/GenBank/DDBJ databases">
        <title>Paraburkholderia sophoroidis sp. nov. and Paraburkholderia steynii sp. nov. rhizobial symbionts of the fynbos legume Hypocalyptus sophoroides.</title>
        <authorList>
            <person name="Steenkamp E.T."/>
            <person name="Beukes C.W."/>
            <person name="Van Zyl E."/>
            <person name="Avontuur J."/>
            <person name="Chan W.Y."/>
            <person name="Hassen A."/>
            <person name="Palmer M."/>
            <person name="Mthombeni L."/>
            <person name="Phalane F."/>
            <person name="Sereme K."/>
            <person name="Venter S.N."/>
        </authorList>
    </citation>
    <scope>NUCLEOTIDE SEQUENCE [LARGE SCALE GENOMIC DNA]</scope>
    <source>
        <strain evidence="5 6">HC1.1ba</strain>
    </source>
</reference>
<dbReference type="Pfam" id="PF01053">
    <property type="entry name" value="Cys_Met_Meta_PP"/>
    <property type="match status" value="1"/>
</dbReference>
<organism evidence="5 6">
    <name type="scientific">Paraburkholderia steynii</name>
    <dbReference type="NCBI Taxonomy" id="1245441"/>
    <lineage>
        <taxon>Bacteria</taxon>
        <taxon>Pseudomonadati</taxon>
        <taxon>Pseudomonadota</taxon>
        <taxon>Betaproteobacteria</taxon>
        <taxon>Burkholderiales</taxon>
        <taxon>Burkholderiaceae</taxon>
        <taxon>Paraburkholderia</taxon>
    </lineage>
</organism>
<evidence type="ECO:0000313" key="6">
    <source>
        <dbReference type="Proteomes" id="UP000294200"/>
    </source>
</evidence>
<dbReference type="GO" id="GO:0016846">
    <property type="term" value="F:carbon-sulfur lyase activity"/>
    <property type="evidence" value="ECO:0007669"/>
    <property type="project" value="TreeGrafter"/>
</dbReference>
<protein>
    <submittedName>
        <fullName evidence="5">Methionine gamma-lyase</fullName>
    </submittedName>
</protein>
<dbReference type="InterPro" id="IPR015422">
    <property type="entry name" value="PyrdxlP-dep_Trfase_small"/>
</dbReference>
<dbReference type="InterPro" id="IPR000277">
    <property type="entry name" value="Cys/Met-Metab_PyrdxlP-dep_enz"/>
</dbReference>
<evidence type="ECO:0000313" key="5">
    <source>
        <dbReference type="EMBL" id="TCG08128.1"/>
    </source>
</evidence>
<dbReference type="GO" id="GO:0005737">
    <property type="term" value="C:cytoplasm"/>
    <property type="evidence" value="ECO:0007669"/>
    <property type="project" value="TreeGrafter"/>
</dbReference>
<proteinExistence type="inferred from homology"/>
<evidence type="ECO:0000256" key="4">
    <source>
        <dbReference type="RuleBase" id="RU362118"/>
    </source>
</evidence>
<accession>A0A4V2NHB4</accession>
<dbReference type="EMBL" id="MWML01000044">
    <property type="protein sequence ID" value="TCG08128.1"/>
    <property type="molecule type" value="Genomic_DNA"/>
</dbReference>
<name>A0A4V2NHB4_9BURK</name>
<gene>
    <name evidence="5" type="ORF">BZM27_14615</name>
</gene>
<keyword evidence="5" id="KW-0456">Lyase</keyword>
<sequence length="401" mass="43228">MKFNPASKERGFSTKAIHHGYDPQSAHGSLNAPVYMTSTYAFENAAEAEAVFAGESDRYVYGRQHNPTQALLEARIATLEGAEAALVTSSGMAAITSTFWTFLRSGDEIVCHHTIYSTASMFLGELVRFGITVKKVDVGDATELQQAISSKSKFVYLESPVNPTGELIDIAKVASVAHAAGLKVIVDSTFASPALQTPLKLGADMVIHSLTKYINGHGDLLGGCVIGDAATMAEIRAIGLRYMSGGVISPMSCFLILRGLKTLKVRMRQHGENALKVAQMLATHPAVKSVCYPFLPQSPQYELAQRQMSAGTGIISFELKSGFEGARRMMNRLELIACALSLGDTESLITHPAALIEARKKIKPDTHLAKGVSREMIRLSVGLEDVQDLIADLEQALQGEQ</sequence>
<dbReference type="PANTHER" id="PTHR11808">
    <property type="entry name" value="TRANS-SULFURATION ENZYME FAMILY MEMBER"/>
    <property type="match status" value="1"/>
</dbReference>
<comment type="caution">
    <text evidence="5">The sequence shown here is derived from an EMBL/GenBank/DDBJ whole genome shotgun (WGS) entry which is preliminary data.</text>
</comment>
<evidence type="ECO:0000256" key="1">
    <source>
        <dbReference type="ARBA" id="ARBA00001933"/>
    </source>
</evidence>
<dbReference type="PANTHER" id="PTHR11808:SF80">
    <property type="entry name" value="CYSTATHIONINE GAMMA-LYASE"/>
    <property type="match status" value="1"/>
</dbReference>
<dbReference type="AlphaFoldDB" id="A0A4V2NHB4"/>
<comment type="similarity">
    <text evidence="4">Belongs to the trans-sulfuration enzymes family.</text>
</comment>
<dbReference type="InterPro" id="IPR015424">
    <property type="entry name" value="PyrdxlP-dep_Trfase"/>
</dbReference>
<feature type="modified residue" description="N6-(pyridoxal phosphate)lysine" evidence="3">
    <location>
        <position position="212"/>
    </location>
</feature>
<dbReference type="FunFam" id="3.40.640.10:FF:000046">
    <property type="entry name" value="Cystathionine gamma-lyase"/>
    <property type="match status" value="1"/>
</dbReference>
<dbReference type="InterPro" id="IPR054542">
    <property type="entry name" value="Cys_met_metab_PP"/>
</dbReference>
<dbReference type="SUPFAM" id="SSF53383">
    <property type="entry name" value="PLP-dependent transferases"/>
    <property type="match status" value="1"/>
</dbReference>
<comment type="cofactor">
    <cofactor evidence="1 4">
        <name>pyridoxal 5'-phosphate</name>
        <dbReference type="ChEBI" id="CHEBI:597326"/>
    </cofactor>
</comment>
<dbReference type="GO" id="GO:0030170">
    <property type="term" value="F:pyridoxal phosphate binding"/>
    <property type="evidence" value="ECO:0007669"/>
    <property type="project" value="InterPro"/>
</dbReference>
<dbReference type="GO" id="GO:0019346">
    <property type="term" value="P:transsulfuration"/>
    <property type="evidence" value="ECO:0007669"/>
    <property type="project" value="InterPro"/>
</dbReference>